<accession>A6IH49</accession>
<keyword evidence="1" id="KW-0812">Transmembrane</keyword>
<reference evidence="3" key="1">
    <citation type="submission" date="2005-09" db="EMBL/GenBank/DDBJ databases">
        <authorList>
            <person name="Mural R.J."/>
            <person name="Li P.W."/>
            <person name="Adams M.D."/>
            <person name="Amanatides P.G."/>
            <person name="Baden-Tillson H."/>
            <person name="Barnstead M."/>
            <person name="Chin S.H."/>
            <person name="Dew I."/>
            <person name="Evans C.A."/>
            <person name="Ferriera S."/>
            <person name="Flanigan M."/>
            <person name="Fosler C."/>
            <person name="Glodek A."/>
            <person name="Gu Z."/>
            <person name="Holt R.A."/>
            <person name="Jennings D."/>
            <person name="Kraft C.L."/>
            <person name="Lu F."/>
            <person name="Nguyen T."/>
            <person name="Nusskern D.R."/>
            <person name="Pfannkoch C.M."/>
            <person name="Sitter C."/>
            <person name="Sutton G.G."/>
            <person name="Venter J.C."/>
            <person name="Wang Z."/>
            <person name="Woodage T."/>
            <person name="Zheng X.H."/>
            <person name="Zhong F."/>
        </authorList>
    </citation>
    <scope>NUCLEOTIDE SEQUENCE [LARGE SCALE GENOMIC DNA]</scope>
    <source>
        <strain>BN</strain>
        <strain evidence="3">Sprague-Dawley</strain>
    </source>
</reference>
<name>A6IH49_RAT</name>
<dbReference type="AlphaFoldDB" id="A6IH49"/>
<keyword evidence="1" id="KW-0472">Membrane</keyword>
<organism evidence="2 3">
    <name type="scientific">Rattus norvegicus</name>
    <name type="common">Rat</name>
    <dbReference type="NCBI Taxonomy" id="10116"/>
    <lineage>
        <taxon>Eukaryota</taxon>
        <taxon>Metazoa</taxon>
        <taxon>Chordata</taxon>
        <taxon>Craniata</taxon>
        <taxon>Vertebrata</taxon>
        <taxon>Euteleostomi</taxon>
        <taxon>Mammalia</taxon>
        <taxon>Eutheria</taxon>
        <taxon>Euarchontoglires</taxon>
        <taxon>Glires</taxon>
        <taxon>Rodentia</taxon>
        <taxon>Myomorpha</taxon>
        <taxon>Muroidea</taxon>
        <taxon>Muridae</taxon>
        <taxon>Murinae</taxon>
        <taxon>Rattus</taxon>
    </lineage>
</organism>
<evidence type="ECO:0000313" key="3">
    <source>
        <dbReference type="Proteomes" id="UP000234681"/>
    </source>
</evidence>
<proteinExistence type="predicted"/>
<sequence>MCYLFTRAAAPGERLHPFPALLPSAFNLLFVLYAAVPFKKRIISKDSSFQKFSKCAVQDETGRKKRPDCKKMIPCDLVTQPDRADVIRLQLFSSLVWQWCDQRPVIPPCLSQPCRDTSLSSLNQFVSLIGPAHKSV</sequence>
<gene>
    <name evidence="2" type="ORF">rCG_63404</name>
</gene>
<evidence type="ECO:0000313" key="2">
    <source>
        <dbReference type="EMBL" id="EDM00997.1"/>
    </source>
</evidence>
<evidence type="ECO:0000256" key="1">
    <source>
        <dbReference type="SAM" id="Phobius"/>
    </source>
</evidence>
<dbReference type="EMBL" id="CH473961">
    <property type="protein sequence ID" value="EDM00997.1"/>
    <property type="molecule type" value="Genomic_DNA"/>
</dbReference>
<feature type="transmembrane region" description="Helical" evidence="1">
    <location>
        <begin position="20"/>
        <end position="38"/>
    </location>
</feature>
<dbReference type="Proteomes" id="UP000234681">
    <property type="component" value="Chromosome 2"/>
</dbReference>
<keyword evidence="1" id="KW-1133">Transmembrane helix</keyword>
<protein>
    <submittedName>
        <fullName evidence="2">RCG63404</fullName>
    </submittedName>
</protein>